<feature type="transmembrane region" description="Helical" evidence="6">
    <location>
        <begin position="51"/>
        <end position="77"/>
    </location>
</feature>
<evidence type="ECO:0000256" key="5">
    <source>
        <dbReference type="ARBA" id="ARBA00023136"/>
    </source>
</evidence>
<keyword evidence="4 6" id="KW-1133">Transmembrane helix</keyword>
<dbReference type="InterPro" id="IPR001851">
    <property type="entry name" value="ABC_transp_permease"/>
</dbReference>
<name>A0A942I6B6_9HYPH</name>
<feature type="transmembrane region" description="Helical" evidence="6">
    <location>
        <begin position="334"/>
        <end position="362"/>
    </location>
</feature>
<keyword evidence="5 6" id="KW-0472">Membrane</keyword>
<evidence type="ECO:0000313" key="8">
    <source>
        <dbReference type="Proteomes" id="UP000678281"/>
    </source>
</evidence>
<sequence length="427" mass="46270">MMRRSLTLFAGLFVLILVIGWMMGLPFTSSRLVEATAYSLIALGLNIQWGYGGLFNFGIMGFLMLGGFAVTFISYPINPDFWGSDGPMMLGRAALAFGAGALLIYGARQSHRLGVRGGWKTFVTVLAWFVAYCVYRSQIDPAAAYIEDTAGFVGGLGINPVVGWLFGGVLAAGVAYIVGKIALGLRTDYLAIATIGISEIIRALIKNMDWLTRGTLTVSPVPWPTPLPQDYQASGVDQISALLLARGGYLALGLVVLAAVIWLVSRAYAGPWGRMMRAIRDNHIAAASMGKNIKARQLEIFILGSVLMGIGGAMLVSFTQIFDPSSYQPINHTFLIWVMIIVGGAGNNWGAVFGAVLIWMVWVISEPLAKAIFETVSFWSTSMGWPEIPEIESRSAQMRVFVLGLVITIALRYAPKGLIPEQVRREG</sequence>
<keyword evidence="8" id="KW-1185">Reference proteome</keyword>
<accession>A0A942I6B6</accession>
<dbReference type="RefSeq" id="WP_212659772.1">
    <property type="nucleotide sequence ID" value="NZ_JAGXTP010000003.1"/>
</dbReference>
<comment type="caution">
    <text evidence="7">The sequence shown here is derived from an EMBL/GenBank/DDBJ whole genome shotgun (WGS) entry which is preliminary data.</text>
</comment>
<dbReference type="Pfam" id="PF02653">
    <property type="entry name" value="BPD_transp_2"/>
    <property type="match status" value="1"/>
</dbReference>
<feature type="transmembrane region" description="Helical" evidence="6">
    <location>
        <begin position="89"/>
        <end position="107"/>
    </location>
</feature>
<dbReference type="EMBL" id="JAGXTP010000003">
    <property type="protein sequence ID" value="MBS3850131.1"/>
    <property type="molecule type" value="Genomic_DNA"/>
</dbReference>
<feature type="transmembrane region" description="Helical" evidence="6">
    <location>
        <begin position="119"/>
        <end position="135"/>
    </location>
</feature>
<feature type="transmembrane region" description="Helical" evidence="6">
    <location>
        <begin position="189"/>
        <end position="205"/>
    </location>
</feature>
<protein>
    <submittedName>
        <fullName evidence="7">Branched-chain amino acid ABC transporter permease</fullName>
    </submittedName>
</protein>
<evidence type="ECO:0000256" key="3">
    <source>
        <dbReference type="ARBA" id="ARBA00022692"/>
    </source>
</evidence>
<dbReference type="PANTHER" id="PTHR30482:SF10">
    <property type="entry name" value="HIGH-AFFINITY BRANCHED-CHAIN AMINO ACID TRANSPORT PROTEIN BRAE"/>
    <property type="match status" value="1"/>
</dbReference>
<dbReference type="CDD" id="cd06581">
    <property type="entry name" value="TM_PBP1_LivM_like"/>
    <property type="match status" value="1"/>
</dbReference>
<feature type="transmembrane region" description="Helical" evidence="6">
    <location>
        <begin position="249"/>
        <end position="269"/>
    </location>
</feature>
<evidence type="ECO:0000256" key="4">
    <source>
        <dbReference type="ARBA" id="ARBA00022989"/>
    </source>
</evidence>
<organism evidence="7 8">
    <name type="scientific">Devosia litorisediminis</name>
    <dbReference type="NCBI Taxonomy" id="2829817"/>
    <lineage>
        <taxon>Bacteria</taxon>
        <taxon>Pseudomonadati</taxon>
        <taxon>Pseudomonadota</taxon>
        <taxon>Alphaproteobacteria</taxon>
        <taxon>Hyphomicrobiales</taxon>
        <taxon>Devosiaceae</taxon>
        <taxon>Devosia</taxon>
    </lineage>
</organism>
<feature type="transmembrane region" description="Helical" evidence="6">
    <location>
        <begin position="300"/>
        <end position="322"/>
    </location>
</feature>
<keyword evidence="2" id="KW-1003">Cell membrane</keyword>
<gene>
    <name evidence="7" type="ORF">KD146_15630</name>
</gene>
<dbReference type="AlphaFoldDB" id="A0A942I6B6"/>
<keyword evidence="3 6" id="KW-0812">Transmembrane</keyword>
<reference evidence="7" key="1">
    <citation type="submission" date="2021-04" db="EMBL/GenBank/DDBJ databases">
        <title>Devosia litorisediminis sp. nov., isolated from a sand dune.</title>
        <authorList>
            <person name="Park S."/>
            <person name="Yoon J.-H."/>
        </authorList>
    </citation>
    <scope>NUCLEOTIDE SEQUENCE</scope>
    <source>
        <strain evidence="7">BSSL-BM10</strain>
    </source>
</reference>
<evidence type="ECO:0000256" key="6">
    <source>
        <dbReference type="SAM" id="Phobius"/>
    </source>
</evidence>
<evidence type="ECO:0000256" key="1">
    <source>
        <dbReference type="ARBA" id="ARBA00004651"/>
    </source>
</evidence>
<evidence type="ECO:0000313" key="7">
    <source>
        <dbReference type="EMBL" id="MBS3850131.1"/>
    </source>
</evidence>
<comment type="subcellular location">
    <subcellularLocation>
        <location evidence="1">Cell membrane</location>
        <topology evidence="1">Multi-pass membrane protein</topology>
    </subcellularLocation>
</comment>
<evidence type="ECO:0000256" key="2">
    <source>
        <dbReference type="ARBA" id="ARBA00022475"/>
    </source>
</evidence>
<dbReference type="PANTHER" id="PTHR30482">
    <property type="entry name" value="HIGH-AFFINITY BRANCHED-CHAIN AMINO ACID TRANSPORT SYSTEM PERMEASE"/>
    <property type="match status" value="1"/>
</dbReference>
<dbReference type="GO" id="GO:0005886">
    <property type="term" value="C:plasma membrane"/>
    <property type="evidence" value="ECO:0007669"/>
    <property type="project" value="UniProtKB-SubCell"/>
</dbReference>
<dbReference type="InterPro" id="IPR043428">
    <property type="entry name" value="LivM-like"/>
</dbReference>
<dbReference type="Proteomes" id="UP000678281">
    <property type="component" value="Unassembled WGS sequence"/>
</dbReference>
<proteinExistence type="predicted"/>
<dbReference type="GO" id="GO:0015658">
    <property type="term" value="F:branched-chain amino acid transmembrane transporter activity"/>
    <property type="evidence" value="ECO:0007669"/>
    <property type="project" value="InterPro"/>
</dbReference>
<feature type="transmembrane region" description="Helical" evidence="6">
    <location>
        <begin position="156"/>
        <end position="177"/>
    </location>
</feature>